<keyword evidence="1" id="KW-1133">Transmembrane helix</keyword>
<dbReference type="EMBL" id="GGFL01012378">
    <property type="protein sequence ID" value="MBW76556.1"/>
    <property type="molecule type" value="Transcribed_RNA"/>
</dbReference>
<organism evidence="2">
    <name type="scientific">Anopheles darlingi</name>
    <name type="common">Mosquito</name>
    <dbReference type="NCBI Taxonomy" id="43151"/>
    <lineage>
        <taxon>Eukaryota</taxon>
        <taxon>Metazoa</taxon>
        <taxon>Ecdysozoa</taxon>
        <taxon>Arthropoda</taxon>
        <taxon>Hexapoda</taxon>
        <taxon>Insecta</taxon>
        <taxon>Pterygota</taxon>
        <taxon>Neoptera</taxon>
        <taxon>Endopterygota</taxon>
        <taxon>Diptera</taxon>
        <taxon>Nematocera</taxon>
        <taxon>Culicoidea</taxon>
        <taxon>Culicidae</taxon>
        <taxon>Anophelinae</taxon>
        <taxon>Anopheles</taxon>
    </lineage>
</organism>
<keyword evidence="1" id="KW-0472">Membrane</keyword>
<protein>
    <submittedName>
        <fullName evidence="2">Putative secreted protein</fullName>
    </submittedName>
</protein>
<name>A0A2M4DG99_ANODA</name>
<feature type="transmembrane region" description="Helical" evidence="1">
    <location>
        <begin position="6"/>
        <end position="27"/>
    </location>
</feature>
<keyword evidence="1" id="KW-0812">Transmembrane</keyword>
<sequence length="77" mass="8438">MLEVLLVAVLGMVGELVVVVVLVAAAAEQESALEEIAVQHRSVGHKHPPKLPPQSARSGICESMNRIYPIWVRTRTR</sequence>
<reference evidence="2" key="1">
    <citation type="submission" date="2018-01" db="EMBL/GenBank/DDBJ databases">
        <title>An insight into the sialome of Amazonian anophelines.</title>
        <authorList>
            <person name="Ribeiro J.M."/>
            <person name="Scarpassa V."/>
            <person name="Calvo E."/>
        </authorList>
    </citation>
    <scope>NUCLEOTIDE SEQUENCE</scope>
</reference>
<accession>A0A2M4DG99</accession>
<evidence type="ECO:0000313" key="2">
    <source>
        <dbReference type="EMBL" id="MBW76556.1"/>
    </source>
</evidence>
<evidence type="ECO:0000256" key="1">
    <source>
        <dbReference type="SAM" id="Phobius"/>
    </source>
</evidence>
<proteinExistence type="predicted"/>
<dbReference type="AlphaFoldDB" id="A0A2M4DG99"/>